<organism evidence="1 2">
    <name type="scientific">Nocardia vermiculata</name>
    <dbReference type="NCBI Taxonomy" id="257274"/>
    <lineage>
        <taxon>Bacteria</taxon>
        <taxon>Bacillati</taxon>
        <taxon>Actinomycetota</taxon>
        <taxon>Actinomycetes</taxon>
        <taxon>Mycobacteriales</taxon>
        <taxon>Nocardiaceae</taxon>
        <taxon>Nocardia</taxon>
    </lineage>
</organism>
<protein>
    <submittedName>
        <fullName evidence="1">DUF488 family protein</fullName>
    </submittedName>
</protein>
<accession>A0A846Y1C8</accession>
<dbReference type="AlphaFoldDB" id="A0A846Y1C8"/>
<sequence length="123" mass="14149">MASTRRQVRVRRIYDDADPGDGTRVLVDRIWPRGISKERAHLDEWCKQVAPSTELRKWYAHDPDRFEEFGSRYRDELKDQERSDALAHLRELAGQGTLTLLSATKRIDISEATVLAGLIDGKK</sequence>
<dbReference type="PANTHER" id="PTHR36849:SF1">
    <property type="entry name" value="CYTOPLASMIC PROTEIN"/>
    <property type="match status" value="1"/>
</dbReference>
<name>A0A846Y1C8_9NOCA</name>
<gene>
    <name evidence="1" type="ORF">HGA08_12725</name>
</gene>
<evidence type="ECO:0000313" key="2">
    <source>
        <dbReference type="Proteomes" id="UP000565711"/>
    </source>
</evidence>
<keyword evidence="2" id="KW-1185">Reference proteome</keyword>
<dbReference type="EMBL" id="JAAXOP010000006">
    <property type="protein sequence ID" value="NKY51078.1"/>
    <property type="molecule type" value="Genomic_DNA"/>
</dbReference>
<comment type="caution">
    <text evidence="1">The sequence shown here is derived from an EMBL/GenBank/DDBJ whole genome shotgun (WGS) entry which is preliminary data.</text>
</comment>
<dbReference type="InterPro" id="IPR052552">
    <property type="entry name" value="YeaO-like"/>
</dbReference>
<dbReference type="Proteomes" id="UP000565711">
    <property type="component" value="Unassembled WGS sequence"/>
</dbReference>
<dbReference type="RefSeq" id="WP_067881474.1">
    <property type="nucleotide sequence ID" value="NZ_JAAXOP010000006.1"/>
</dbReference>
<dbReference type="PANTHER" id="PTHR36849">
    <property type="entry name" value="CYTOPLASMIC PROTEIN-RELATED"/>
    <property type="match status" value="1"/>
</dbReference>
<evidence type="ECO:0000313" key="1">
    <source>
        <dbReference type="EMBL" id="NKY51078.1"/>
    </source>
</evidence>
<reference evidence="1 2" key="1">
    <citation type="submission" date="2020-04" db="EMBL/GenBank/DDBJ databases">
        <title>MicrobeNet Type strains.</title>
        <authorList>
            <person name="Nicholson A.C."/>
        </authorList>
    </citation>
    <scope>NUCLEOTIDE SEQUENCE [LARGE SCALE GENOMIC DNA]</scope>
    <source>
        <strain evidence="1 2">JCM 12354</strain>
    </source>
</reference>
<proteinExistence type="predicted"/>
<dbReference type="Pfam" id="PF22752">
    <property type="entry name" value="DUF488-N3i"/>
    <property type="match status" value="1"/>
</dbReference>